<dbReference type="Proteomes" id="UP000050471">
    <property type="component" value="Unassembled WGS sequence"/>
</dbReference>
<accession>A0A0P7KPV3</accession>
<dbReference type="AlphaFoldDB" id="A0A0P7KPV3"/>
<protein>
    <submittedName>
        <fullName evidence="1">Uncharacterized protein</fullName>
    </submittedName>
</protein>
<organism evidence="1 2">
    <name type="scientific">Aliiroseovarius crassostreae</name>
    <dbReference type="NCBI Taxonomy" id="154981"/>
    <lineage>
        <taxon>Bacteria</taxon>
        <taxon>Pseudomonadati</taxon>
        <taxon>Pseudomonadota</taxon>
        <taxon>Alphaproteobacteria</taxon>
        <taxon>Rhodobacterales</taxon>
        <taxon>Paracoccaceae</taxon>
        <taxon>Aliiroseovarius</taxon>
    </lineage>
</organism>
<reference evidence="1 2" key="1">
    <citation type="submission" date="2015-09" db="EMBL/GenBank/DDBJ databases">
        <title>Draft genome sequence of Aliiroseovarius crassostreae CV919-312TSm, the causative agent of Roseovarius Oyster Disease (formerly Juvenile Oyster Disease).</title>
        <authorList>
            <person name="Kessner L."/>
            <person name="Spinard E."/>
            <person name="Nelson D."/>
        </authorList>
    </citation>
    <scope>NUCLEOTIDE SEQUENCE [LARGE SCALE GENOMIC DNA]</scope>
    <source>
        <strain evidence="1 2">CV919-312</strain>
    </source>
</reference>
<sequence length="172" mass="19089">MKSGIRLERSSPLLISAFTQARNSPAFTEKRTQSINGRTENKTTTYLNALMPTVLKNDRGTFEFAYGQDLSSKIKALRRGPLTTALTLLVNGKQTNTGRFTLTFIQESSVKIGQCRYKTWVVKAEHFLNGRGTNPFVQHYSPELGISLGAIKLDADGTPLTSVEFDRISTVK</sequence>
<comment type="caution">
    <text evidence="1">The sequence shown here is derived from an EMBL/GenBank/DDBJ whole genome shotgun (WGS) entry which is preliminary data.</text>
</comment>
<dbReference type="EMBL" id="LKBA01000004">
    <property type="protein sequence ID" value="KPN64429.1"/>
    <property type="molecule type" value="Genomic_DNA"/>
</dbReference>
<dbReference type="STRING" id="154981.AKJ29_17605"/>
<evidence type="ECO:0000313" key="1">
    <source>
        <dbReference type="EMBL" id="KPN64429.1"/>
    </source>
</evidence>
<evidence type="ECO:0000313" key="2">
    <source>
        <dbReference type="Proteomes" id="UP000050471"/>
    </source>
</evidence>
<gene>
    <name evidence="1" type="ORF">AKJ29_17605</name>
</gene>
<keyword evidence="2" id="KW-1185">Reference proteome</keyword>
<name>A0A0P7KPV3_9RHOB</name>
<proteinExistence type="predicted"/>